<dbReference type="PATRIC" id="fig|1581420.6.peg.2703"/>
<gene>
    <name evidence="2" type="ORF">AAW00_13230</name>
</gene>
<proteinExistence type="predicted"/>
<keyword evidence="3" id="KW-1185">Reference proteome</keyword>
<evidence type="ECO:0000313" key="2">
    <source>
        <dbReference type="EMBL" id="KLE32495.1"/>
    </source>
</evidence>
<name>A0A0G9MP60_9SPHN</name>
<sequence>MPGYREFEFDLPGALLDHLVRALDEMESAPLDPEGLSIVPEAQGVYQLFLDGALVYIGKTDAEAGLFRRLVRHSTKTQHRANLDPARVRFKAIRIFVFTAMDLETQLIKHYTAEAGTRWNGSGFGANDPGRNRDNSKPGTFDQDFPIDINHDIATDLAGTKTAAEVVSELKTALPYTFRFDTGPGRSRKPHPDLANTAVTISPDRTTARSIIEELVPQLPSGWQATALSAVLILYKEKNDEYPQATVLARS</sequence>
<accession>A0A0G9MP60</accession>
<feature type="region of interest" description="Disordered" evidence="1">
    <location>
        <begin position="119"/>
        <end position="140"/>
    </location>
</feature>
<reference evidence="2 3" key="1">
    <citation type="submission" date="2015-04" db="EMBL/GenBank/DDBJ databases">
        <title>The draft genome sequence of Erythrobacter luteus KA37.</title>
        <authorList>
            <person name="Zhuang L."/>
            <person name="Liu Y."/>
            <person name="Shao Z."/>
        </authorList>
    </citation>
    <scope>NUCLEOTIDE SEQUENCE [LARGE SCALE GENOMIC DNA]</scope>
    <source>
        <strain evidence="2 3">KA37</strain>
    </source>
</reference>
<dbReference type="Proteomes" id="UP000053464">
    <property type="component" value="Unassembled WGS sequence"/>
</dbReference>
<dbReference type="EMBL" id="LBHB01000004">
    <property type="protein sequence ID" value="KLE32495.1"/>
    <property type="molecule type" value="Genomic_DNA"/>
</dbReference>
<evidence type="ECO:0008006" key="4">
    <source>
        <dbReference type="Google" id="ProtNLM"/>
    </source>
</evidence>
<protein>
    <recommendedName>
        <fullName evidence="4">GIY-YIG domain-containing protein</fullName>
    </recommendedName>
</protein>
<dbReference type="AlphaFoldDB" id="A0A0G9MP60"/>
<evidence type="ECO:0000256" key="1">
    <source>
        <dbReference type="SAM" id="MobiDB-lite"/>
    </source>
</evidence>
<comment type="caution">
    <text evidence="2">The sequence shown here is derived from an EMBL/GenBank/DDBJ whole genome shotgun (WGS) entry which is preliminary data.</text>
</comment>
<dbReference type="STRING" id="1581420.AAW00_13230"/>
<organism evidence="2 3">
    <name type="scientific">Aurantiacibacter luteus</name>
    <dbReference type="NCBI Taxonomy" id="1581420"/>
    <lineage>
        <taxon>Bacteria</taxon>
        <taxon>Pseudomonadati</taxon>
        <taxon>Pseudomonadota</taxon>
        <taxon>Alphaproteobacteria</taxon>
        <taxon>Sphingomonadales</taxon>
        <taxon>Erythrobacteraceae</taxon>
        <taxon>Aurantiacibacter</taxon>
    </lineage>
</organism>
<dbReference type="CDD" id="cd00719">
    <property type="entry name" value="GIY-YIG_SF"/>
    <property type="match status" value="1"/>
</dbReference>
<evidence type="ECO:0000313" key="3">
    <source>
        <dbReference type="Proteomes" id="UP000053464"/>
    </source>
</evidence>